<name>A0ABV1B3L0_9FIRM</name>
<evidence type="ECO:0000313" key="2">
    <source>
        <dbReference type="EMBL" id="MEQ2364547.1"/>
    </source>
</evidence>
<dbReference type="RefSeq" id="WP_349084496.1">
    <property type="nucleotide sequence ID" value="NZ_JBBMEK010000046.1"/>
</dbReference>
<reference evidence="2 3" key="1">
    <citation type="submission" date="2024-03" db="EMBL/GenBank/DDBJ databases">
        <title>Human intestinal bacterial collection.</title>
        <authorList>
            <person name="Pauvert C."/>
            <person name="Hitch T.C.A."/>
            <person name="Clavel T."/>
        </authorList>
    </citation>
    <scope>NUCLEOTIDE SEQUENCE [LARGE SCALE GENOMIC DNA]</scope>
    <source>
        <strain evidence="2 3">CLA-AA-H190</strain>
    </source>
</reference>
<accession>A0ABV1B3L0</accession>
<organism evidence="2 3">
    <name type="scientific">Coprococcus intestinihominis</name>
    <dbReference type="NCBI Taxonomy" id="3133154"/>
    <lineage>
        <taxon>Bacteria</taxon>
        <taxon>Bacillati</taxon>
        <taxon>Bacillota</taxon>
        <taxon>Clostridia</taxon>
        <taxon>Lachnospirales</taxon>
        <taxon>Lachnospiraceae</taxon>
        <taxon>Coprococcus</taxon>
    </lineage>
</organism>
<gene>
    <name evidence="2" type="ORF">WMO25_05470</name>
</gene>
<sequence length="95" mass="11047">MNKFEEYLSMAKISDFIHRKELEEEKKKTVCLVFAIIAGIAAIAAIAFGIYKYLSREDDVDDFEDDFEDDFDDDFEDEEDDFVKEDEAAPAKDEE</sequence>
<keyword evidence="1" id="KW-0472">Membrane</keyword>
<evidence type="ECO:0000256" key="1">
    <source>
        <dbReference type="SAM" id="Phobius"/>
    </source>
</evidence>
<protein>
    <submittedName>
        <fullName evidence="2">DUF4366 domain-containing protein</fullName>
    </submittedName>
</protein>
<dbReference type="Proteomes" id="UP001469749">
    <property type="component" value="Unassembled WGS sequence"/>
</dbReference>
<comment type="caution">
    <text evidence="2">The sequence shown here is derived from an EMBL/GenBank/DDBJ whole genome shotgun (WGS) entry which is preliminary data.</text>
</comment>
<keyword evidence="1" id="KW-0812">Transmembrane</keyword>
<feature type="transmembrane region" description="Helical" evidence="1">
    <location>
        <begin position="29"/>
        <end position="51"/>
    </location>
</feature>
<keyword evidence="1" id="KW-1133">Transmembrane helix</keyword>
<dbReference type="EMBL" id="JBBMEK010000046">
    <property type="protein sequence ID" value="MEQ2364547.1"/>
    <property type="molecule type" value="Genomic_DNA"/>
</dbReference>
<keyword evidence="3" id="KW-1185">Reference proteome</keyword>
<evidence type="ECO:0000313" key="3">
    <source>
        <dbReference type="Proteomes" id="UP001469749"/>
    </source>
</evidence>
<proteinExistence type="predicted"/>